<evidence type="ECO:0000256" key="1">
    <source>
        <dbReference type="ARBA" id="ARBA00012104"/>
    </source>
</evidence>
<keyword evidence="2" id="KW-0808">Transferase</keyword>
<dbReference type="GO" id="GO:0008478">
    <property type="term" value="F:pyridoxal kinase activity"/>
    <property type="evidence" value="ECO:0007669"/>
    <property type="project" value="UniProtKB-EC"/>
</dbReference>
<keyword evidence="3" id="KW-0547">Nucleotide-binding</keyword>
<organism evidence="7 8">
    <name type="scientific">Borreliella valaisiana VS116</name>
    <dbReference type="NCBI Taxonomy" id="445987"/>
    <lineage>
        <taxon>Bacteria</taxon>
        <taxon>Pseudomonadati</taxon>
        <taxon>Spirochaetota</taxon>
        <taxon>Spirochaetia</taxon>
        <taxon>Spirochaetales</taxon>
        <taxon>Borreliaceae</taxon>
        <taxon>Borreliella</taxon>
    </lineage>
</organism>
<reference evidence="7 8" key="1">
    <citation type="submission" date="2009-01" db="EMBL/GenBank/DDBJ databases">
        <authorList>
            <person name="Fraser-Liggett C.M."/>
            <person name="Mongodin E.F."/>
            <person name="Casjens B."/>
            <person name="Dunn J."/>
            <person name="Luft B."/>
            <person name="Qiu W."/>
            <person name="Schutzer S."/>
            <person name="Sebastian Y."/>
        </authorList>
    </citation>
    <scope>NUCLEOTIDE SEQUENCE [LARGE SCALE GENOMIC DNA]</scope>
    <source>
        <strain evidence="7 8">VS116</strain>
    </source>
</reference>
<dbReference type="InterPro" id="IPR029056">
    <property type="entry name" value="Ribokinase-like"/>
</dbReference>
<gene>
    <name evidence="7" type="ORF">BVAVS116_0787</name>
</gene>
<dbReference type="SUPFAM" id="SSF53613">
    <property type="entry name" value="Ribokinase-like"/>
    <property type="match status" value="1"/>
</dbReference>
<dbReference type="EC" id="2.7.1.35" evidence="1"/>
<dbReference type="RefSeq" id="WP_006068797.1">
    <property type="nucleotide sequence ID" value="NZ_ABCY02000001.1"/>
</dbReference>
<dbReference type="Pfam" id="PF08543">
    <property type="entry name" value="Phos_pyr_kin"/>
    <property type="match status" value="1"/>
</dbReference>
<keyword evidence="5" id="KW-0067">ATP-binding</keyword>
<feature type="domain" description="Pyridoxamine kinase/Phosphomethylpyrimidine kinase" evidence="6">
    <location>
        <begin position="72"/>
        <end position="246"/>
    </location>
</feature>
<keyword evidence="4 7" id="KW-0418">Kinase</keyword>
<evidence type="ECO:0000313" key="8">
    <source>
        <dbReference type="Proteomes" id="UP000006163"/>
    </source>
</evidence>
<evidence type="ECO:0000256" key="3">
    <source>
        <dbReference type="ARBA" id="ARBA00022741"/>
    </source>
</evidence>
<dbReference type="GO" id="GO:0009443">
    <property type="term" value="P:pyridoxal 5'-phosphate salvage"/>
    <property type="evidence" value="ECO:0007669"/>
    <property type="project" value="InterPro"/>
</dbReference>
<dbReference type="GO" id="GO:0005524">
    <property type="term" value="F:ATP binding"/>
    <property type="evidence" value="ECO:0007669"/>
    <property type="project" value="UniProtKB-KW"/>
</dbReference>
<evidence type="ECO:0000313" key="7">
    <source>
        <dbReference type="EMBL" id="EEF81994.1"/>
    </source>
</evidence>
<dbReference type="Proteomes" id="UP000006163">
    <property type="component" value="Unassembled WGS sequence"/>
</dbReference>
<dbReference type="PANTHER" id="PTHR10534:SF2">
    <property type="entry name" value="PYRIDOXAL KINASE"/>
    <property type="match status" value="1"/>
</dbReference>
<evidence type="ECO:0000256" key="2">
    <source>
        <dbReference type="ARBA" id="ARBA00022679"/>
    </source>
</evidence>
<dbReference type="OrthoDB" id="9800808at2"/>
<proteinExistence type="predicted"/>
<sequence length="266" mass="30284">MKRILAMHDISSIGRTSLTVCIPVISSFNMQVCPFVTAVLSASTAYKKFEIVDLTDHLEKFIKIWKEQNEYFDILYTGFLGSETQQITIEKMVKLLKFEKIVIDPVFADNGIIYPIFDNKIINGFRKIIKYANIITPNITELEMLSGSSPLNTKDDIIKAILNLDTKGIVVVTSVKKGDLLGNICYNPKNNEYSEFFLEKLEQNFSGTGDLFTSLLIGYLERFEIEQALEKTTKAIHLIIKNSIKENALKKEGVQIENFLKNTFFI</sequence>
<dbReference type="AlphaFoldDB" id="D6RWB4"/>
<dbReference type="Gene3D" id="3.40.1190.20">
    <property type="match status" value="1"/>
</dbReference>
<evidence type="ECO:0000259" key="6">
    <source>
        <dbReference type="Pfam" id="PF08543"/>
    </source>
</evidence>
<protein>
    <recommendedName>
        <fullName evidence="1">pyridoxal kinase</fullName>
        <ecNumber evidence="1">2.7.1.35</ecNumber>
    </recommendedName>
</protein>
<dbReference type="InterPro" id="IPR013749">
    <property type="entry name" value="PM/HMP-P_kinase-1"/>
</dbReference>
<dbReference type="PANTHER" id="PTHR10534">
    <property type="entry name" value="PYRIDOXAL KINASE"/>
    <property type="match status" value="1"/>
</dbReference>
<dbReference type="GeneID" id="63641546"/>
<evidence type="ECO:0000256" key="4">
    <source>
        <dbReference type="ARBA" id="ARBA00022777"/>
    </source>
</evidence>
<dbReference type="InterPro" id="IPR004625">
    <property type="entry name" value="PyrdxlKinase"/>
</dbReference>
<dbReference type="EMBL" id="ABCY02000001">
    <property type="protein sequence ID" value="EEF81994.1"/>
    <property type="molecule type" value="Genomic_DNA"/>
</dbReference>
<dbReference type="HOGENOM" id="CLU_046496_2_0_12"/>
<dbReference type="CDD" id="cd01173">
    <property type="entry name" value="pyridoxal_pyridoxamine_kinase"/>
    <property type="match status" value="1"/>
</dbReference>
<keyword evidence="8" id="KW-1185">Reference proteome</keyword>
<name>D6RWB4_BORVA</name>
<comment type="caution">
    <text evidence="7">The sequence shown here is derived from an EMBL/GenBank/DDBJ whole genome shotgun (WGS) entry which is preliminary data.</text>
</comment>
<accession>D6RWB4</accession>
<dbReference type="GO" id="GO:0005829">
    <property type="term" value="C:cytosol"/>
    <property type="evidence" value="ECO:0007669"/>
    <property type="project" value="TreeGrafter"/>
</dbReference>
<dbReference type="eggNOG" id="COG2240">
    <property type="taxonomic scope" value="Bacteria"/>
</dbReference>
<evidence type="ECO:0000256" key="5">
    <source>
        <dbReference type="ARBA" id="ARBA00022840"/>
    </source>
</evidence>